<comment type="cofactor">
    <cofactor evidence="1">
        <name>Fe cation</name>
        <dbReference type="ChEBI" id="CHEBI:24875"/>
    </cofactor>
</comment>
<sequence>MITPFGLTAPARILFGRGEFAKAADLAASLGAHAFVVHGATPRHATALLDASNLETTAFACPREPDLALLETALDTARHAGATHVVAVGGGASLDLGKAVAGLLKATTTPLDHLEVVGRGQPLTTPPAPFMAIPTTAGTGAEATKNAVIGVPDHARKVSLRDPAMLADIALVDPALTDGTPKPVTLASGLDAITQVIEPYISSRANPLTDALCRAAIPRGLRALRKLMEGDTQDARDDMAFVSLTGGLALANAGLGAVHGLAGVIGGRVPTAPHGAVCGALLPATLAANFAALPKDSPHARRIAEIRVRASEALGTANISAWSRHHGLPSLAQMGIAPADHAAIAAEAQSSSSMAANPVKLPVEVLHRILAAS</sequence>
<dbReference type="InterPro" id="IPR056798">
    <property type="entry name" value="ADH_Fe_C"/>
</dbReference>
<dbReference type="Pfam" id="PF00465">
    <property type="entry name" value="Fe-ADH"/>
    <property type="match status" value="1"/>
</dbReference>
<dbReference type="CDD" id="cd08183">
    <property type="entry name" value="Fe-ADH-like"/>
    <property type="match status" value="1"/>
</dbReference>
<dbReference type="PROSITE" id="PS00913">
    <property type="entry name" value="ADH_IRON_1"/>
    <property type="match status" value="1"/>
</dbReference>
<feature type="domain" description="Fe-containing alcohol dehydrogenase-like C-terminal" evidence="6">
    <location>
        <begin position="185"/>
        <end position="372"/>
    </location>
</feature>
<dbReference type="GO" id="GO:0004022">
    <property type="term" value="F:alcohol dehydrogenase (NAD+) activity"/>
    <property type="evidence" value="ECO:0007669"/>
    <property type="project" value="TreeGrafter"/>
</dbReference>
<reference evidence="7 8" key="1">
    <citation type="submission" date="2015-04" db="EMBL/GenBank/DDBJ databases">
        <title>The draft genome sequence of Roseovarius sp.R12b.</title>
        <authorList>
            <person name="Li G."/>
            <person name="Lai Q."/>
            <person name="Shao Z."/>
            <person name="Yan P."/>
        </authorList>
    </citation>
    <scope>NUCLEOTIDE SEQUENCE [LARGE SCALE GENOMIC DNA]</scope>
    <source>
        <strain evidence="7 8">R12B</strain>
    </source>
</reference>
<evidence type="ECO:0000256" key="3">
    <source>
        <dbReference type="ARBA" id="ARBA00023002"/>
    </source>
</evidence>
<dbReference type="InterPro" id="IPR039697">
    <property type="entry name" value="Alcohol_dehydrogenase_Fe"/>
</dbReference>
<dbReference type="PATRIC" id="fig|1641875.4.peg.803"/>
<dbReference type="AlphaFoldDB" id="A0A0T5NRY9"/>
<evidence type="ECO:0000256" key="2">
    <source>
        <dbReference type="ARBA" id="ARBA00007358"/>
    </source>
</evidence>
<comment type="caution">
    <text evidence="7">The sequence shown here is derived from an EMBL/GenBank/DDBJ whole genome shotgun (WGS) entry which is preliminary data.</text>
</comment>
<keyword evidence="8" id="KW-1185">Reference proteome</keyword>
<dbReference type="SUPFAM" id="SSF56796">
    <property type="entry name" value="Dehydroquinate synthase-like"/>
    <property type="match status" value="1"/>
</dbReference>
<dbReference type="Gene3D" id="3.40.50.1970">
    <property type="match status" value="1"/>
</dbReference>
<dbReference type="PANTHER" id="PTHR11496">
    <property type="entry name" value="ALCOHOL DEHYDROGENASE"/>
    <property type="match status" value="1"/>
</dbReference>
<dbReference type="STRING" id="1641875.XM53_14975"/>
<organism evidence="7 8">
    <name type="scientific">Roseovarius atlanticus</name>
    <dbReference type="NCBI Taxonomy" id="1641875"/>
    <lineage>
        <taxon>Bacteria</taxon>
        <taxon>Pseudomonadati</taxon>
        <taxon>Pseudomonadota</taxon>
        <taxon>Alphaproteobacteria</taxon>
        <taxon>Rhodobacterales</taxon>
        <taxon>Roseobacteraceae</taxon>
        <taxon>Roseovarius</taxon>
    </lineage>
</organism>
<comment type="similarity">
    <text evidence="2">Belongs to the iron-containing alcohol dehydrogenase family.</text>
</comment>
<dbReference type="InterPro" id="IPR018211">
    <property type="entry name" value="ADH_Fe_CS"/>
</dbReference>
<evidence type="ECO:0000313" key="8">
    <source>
        <dbReference type="Proteomes" id="UP000051295"/>
    </source>
</evidence>
<evidence type="ECO:0000256" key="4">
    <source>
        <dbReference type="ARBA" id="ARBA00023027"/>
    </source>
</evidence>
<accession>A0A0T5NRY9</accession>
<evidence type="ECO:0000313" key="7">
    <source>
        <dbReference type="EMBL" id="KRS11580.1"/>
    </source>
</evidence>
<feature type="domain" description="Alcohol dehydrogenase iron-type/glycerol dehydrogenase GldA" evidence="5">
    <location>
        <begin position="10"/>
        <end position="174"/>
    </location>
</feature>
<dbReference type="PANTHER" id="PTHR11496:SF102">
    <property type="entry name" value="ALCOHOL DEHYDROGENASE 4"/>
    <property type="match status" value="1"/>
</dbReference>
<keyword evidence="4" id="KW-0520">NAD</keyword>
<protein>
    <submittedName>
        <fullName evidence="7">Alcohol dehydrogenase</fullName>
    </submittedName>
</protein>
<dbReference type="Gene3D" id="1.20.1090.10">
    <property type="entry name" value="Dehydroquinate synthase-like - alpha domain"/>
    <property type="match status" value="1"/>
</dbReference>
<dbReference type="EMBL" id="LAXJ01000018">
    <property type="protein sequence ID" value="KRS11580.1"/>
    <property type="molecule type" value="Genomic_DNA"/>
</dbReference>
<dbReference type="Proteomes" id="UP000051295">
    <property type="component" value="Unassembled WGS sequence"/>
</dbReference>
<gene>
    <name evidence="7" type="ORF">XM53_14975</name>
</gene>
<proteinExistence type="inferred from homology"/>
<dbReference type="InterPro" id="IPR001670">
    <property type="entry name" value="ADH_Fe/GldA"/>
</dbReference>
<dbReference type="Pfam" id="PF25137">
    <property type="entry name" value="ADH_Fe_C"/>
    <property type="match status" value="1"/>
</dbReference>
<evidence type="ECO:0000259" key="5">
    <source>
        <dbReference type="Pfam" id="PF00465"/>
    </source>
</evidence>
<dbReference type="GO" id="GO:0046872">
    <property type="term" value="F:metal ion binding"/>
    <property type="evidence" value="ECO:0007669"/>
    <property type="project" value="InterPro"/>
</dbReference>
<name>A0A0T5NRY9_9RHOB</name>
<evidence type="ECO:0000259" key="6">
    <source>
        <dbReference type="Pfam" id="PF25137"/>
    </source>
</evidence>
<evidence type="ECO:0000256" key="1">
    <source>
        <dbReference type="ARBA" id="ARBA00001962"/>
    </source>
</evidence>
<keyword evidence="3" id="KW-0560">Oxidoreductase</keyword>